<accession>A0A9P0HTD6</accession>
<dbReference type="AlphaFoldDB" id="A0A9P0HTD6"/>
<dbReference type="Proteomes" id="UP001152798">
    <property type="component" value="Chromosome 7"/>
</dbReference>
<evidence type="ECO:0000313" key="3">
    <source>
        <dbReference type="Proteomes" id="UP001152798"/>
    </source>
</evidence>
<gene>
    <name evidence="2" type="ORF">NEZAVI_LOCUS15063</name>
</gene>
<protein>
    <submittedName>
        <fullName evidence="2">Uncharacterized protein</fullName>
    </submittedName>
</protein>
<sequence length="112" mass="12484">MKVSMRRTITFAIDPVTRDTVTEKIITISRACGHEDDYTVREDKFKYLLKFAKDRDWSGKGTMLCDGTADVTVEKHTLQQAPLRHGTGSDDSSDRPSGALHLAMSDVFSSCN</sequence>
<evidence type="ECO:0000256" key="1">
    <source>
        <dbReference type="SAM" id="MobiDB-lite"/>
    </source>
</evidence>
<feature type="region of interest" description="Disordered" evidence="1">
    <location>
        <begin position="79"/>
        <end position="99"/>
    </location>
</feature>
<evidence type="ECO:0000313" key="2">
    <source>
        <dbReference type="EMBL" id="CAH1407327.1"/>
    </source>
</evidence>
<proteinExistence type="predicted"/>
<keyword evidence="3" id="KW-1185">Reference proteome</keyword>
<name>A0A9P0HTD6_NEZVI</name>
<reference evidence="2" key="1">
    <citation type="submission" date="2022-01" db="EMBL/GenBank/DDBJ databases">
        <authorList>
            <person name="King R."/>
        </authorList>
    </citation>
    <scope>NUCLEOTIDE SEQUENCE</scope>
</reference>
<organism evidence="2 3">
    <name type="scientific">Nezara viridula</name>
    <name type="common">Southern green stink bug</name>
    <name type="synonym">Cimex viridulus</name>
    <dbReference type="NCBI Taxonomy" id="85310"/>
    <lineage>
        <taxon>Eukaryota</taxon>
        <taxon>Metazoa</taxon>
        <taxon>Ecdysozoa</taxon>
        <taxon>Arthropoda</taxon>
        <taxon>Hexapoda</taxon>
        <taxon>Insecta</taxon>
        <taxon>Pterygota</taxon>
        <taxon>Neoptera</taxon>
        <taxon>Paraneoptera</taxon>
        <taxon>Hemiptera</taxon>
        <taxon>Heteroptera</taxon>
        <taxon>Panheteroptera</taxon>
        <taxon>Pentatomomorpha</taxon>
        <taxon>Pentatomoidea</taxon>
        <taxon>Pentatomidae</taxon>
        <taxon>Pentatominae</taxon>
        <taxon>Nezara</taxon>
    </lineage>
</organism>
<dbReference type="EMBL" id="OV725083">
    <property type="protein sequence ID" value="CAH1407327.1"/>
    <property type="molecule type" value="Genomic_DNA"/>
</dbReference>